<feature type="compositionally biased region" description="Acidic residues" evidence="1">
    <location>
        <begin position="59"/>
        <end position="87"/>
    </location>
</feature>
<name>A0A1G9J8J1_9ACTN</name>
<evidence type="ECO:0000256" key="1">
    <source>
        <dbReference type="SAM" id="MobiDB-lite"/>
    </source>
</evidence>
<gene>
    <name evidence="3" type="ORF">SAMN05216298_3493</name>
</gene>
<reference evidence="4" key="1">
    <citation type="submission" date="2016-10" db="EMBL/GenBank/DDBJ databases">
        <authorList>
            <person name="Varghese N."/>
            <person name="Submissions S."/>
        </authorList>
    </citation>
    <scope>NUCLEOTIDE SEQUENCE [LARGE SCALE GENOMIC DNA]</scope>
    <source>
        <strain evidence="4">CGMCC 4.3147</strain>
    </source>
</reference>
<evidence type="ECO:0000313" key="3">
    <source>
        <dbReference type="EMBL" id="SDL33870.1"/>
    </source>
</evidence>
<accession>A0A1G9J8J1</accession>
<dbReference type="OrthoDB" id="3700382at2"/>
<protein>
    <submittedName>
        <fullName evidence="3">Uncharacterized protein</fullName>
    </submittedName>
</protein>
<keyword evidence="4" id="KW-1185">Reference proteome</keyword>
<feature type="transmembrane region" description="Helical" evidence="2">
    <location>
        <begin position="21"/>
        <end position="40"/>
    </location>
</feature>
<proteinExistence type="predicted"/>
<evidence type="ECO:0000256" key="2">
    <source>
        <dbReference type="SAM" id="Phobius"/>
    </source>
</evidence>
<dbReference type="EMBL" id="FNGF01000005">
    <property type="protein sequence ID" value="SDL33870.1"/>
    <property type="molecule type" value="Genomic_DNA"/>
</dbReference>
<evidence type="ECO:0000313" key="4">
    <source>
        <dbReference type="Proteomes" id="UP000198662"/>
    </source>
</evidence>
<dbReference type="RefSeq" id="WP_091051940.1">
    <property type="nucleotide sequence ID" value="NZ_FNGF01000005.1"/>
</dbReference>
<feature type="region of interest" description="Disordered" evidence="1">
    <location>
        <begin position="48"/>
        <end position="87"/>
    </location>
</feature>
<keyword evidence="2" id="KW-0812">Transmembrane</keyword>
<dbReference type="AlphaFoldDB" id="A0A1G9J8J1"/>
<dbReference type="STRING" id="380244.SAMN05216298_3493"/>
<organism evidence="3 4">
    <name type="scientific">Glycomyces sambucus</name>
    <dbReference type="NCBI Taxonomy" id="380244"/>
    <lineage>
        <taxon>Bacteria</taxon>
        <taxon>Bacillati</taxon>
        <taxon>Actinomycetota</taxon>
        <taxon>Actinomycetes</taxon>
        <taxon>Glycomycetales</taxon>
        <taxon>Glycomycetaceae</taxon>
        <taxon>Glycomyces</taxon>
    </lineage>
</organism>
<keyword evidence="2" id="KW-1133">Transmembrane helix</keyword>
<sequence length="307" mass="33567">MSNPSTDDKPSDLGERLFGKVGMAVVIEVLAGLVIAFLGLQIEFDDGPPDETTSLPDYEPVEDVDPEPVDPIEDEQDQDEEVVEEEPDEPAFDAAVGDCFLNQGSEDAFDLVDSYCDPGAFEVVDVYDGGSTGDCDSVDRSMFGFDPGSGRVLCLSYLHPWGDAYYAESGECVGRGGDSYVIASCDVGNYQVLERLWGGEDANSCSEWEYYNGSLDFPGYIGEQDLLLCMRIVYPDDMGYAQLDNCLYTSGEGNGRTFAFADCSQANAYVTGRTGEYDTAFCGSHGSAYWQSDPFPEHAYTVCWNWL</sequence>
<dbReference type="Proteomes" id="UP000198662">
    <property type="component" value="Unassembled WGS sequence"/>
</dbReference>
<keyword evidence="2" id="KW-0472">Membrane</keyword>